<evidence type="ECO:0000313" key="1">
    <source>
        <dbReference type="EMBL" id="KAH0885287.1"/>
    </source>
</evidence>
<dbReference type="EMBL" id="JAGKQM010000010">
    <property type="protein sequence ID" value="KAH0906077.1"/>
    <property type="molecule type" value="Genomic_DNA"/>
</dbReference>
<proteinExistence type="predicted"/>
<protein>
    <recommendedName>
        <fullName evidence="5">Plasmodium RESA N-terminal domain-containing protein</fullName>
    </recommendedName>
</protein>
<dbReference type="Proteomes" id="UP000824890">
    <property type="component" value="Unassembled WGS sequence"/>
</dbReference>
<name>A0ABQ7ZYH9_BRANA</name>
<sequence>MKKVKVSYVRLTFVTIIMVSLNLLTKSSGVKTQNMLNTMSQICSGTNSNMAVPTVYTDLAQLSVTKHVKSSEADSNMAMYVYKASSMENVSFASLGETNNYLSQLEGTTESLQYLKSLKLEHGSKSKRRHVDEAFKRFTSDMWMKLSNVRHVDEALKRFTSIWIQLLRKRLYQRKFIL</sequence>
<accession>A0ABQ7ZYH9</accession>
<evidence type="ECO:0000313" key="2">
    <source>
        <dbReference type="EMBL" id="KAH0906077.1"/>
    </source>
</evidence>
<keyword evidence="4" id="KW-1185">Reference proteome</keyword>
<reference evidence="1 4" key="1">
    <citation type="submission" date="2021-05" db="EMBL/GenBank/DDBJ databases">
        <title>Genome Assembly of Synthetic Allotetraploid Brassica napus Reveals Homoeologous Exchanges between Subgenomes.</title>
        <authorList>
            <person name="Davis J.T."/>
        </authorList>
    </citation>
    <scope>NUCLEOTIDE SEQUENCE [LARGE SCALE GENOMIC DNA]</scope>
    <source>
        <strain evidence="4">cv. Da-Ae</strain>
        <tissue evidence="1">Seedling</tissue>
    </source>
</reference>
<evidence type="ECO:0008006" key="5">
    <source>
        <dbReference type="Google" id="ProtNLM"/>
    </source>
</evidence>
<dbReference type="EMBL" id="JAGKQM010000009">
    <property type="protein sequence ID" value="KAH0911269.1"/>
    <property type="molecule type" value="Genomic_DNA"/>
</dbReference>
<comment type="caution">
    <text evidence="1">The sequence shown here is derived from an EMBL/GenBank/DDBJ whole genome shotgun (WGS) entry which is preliminary data.</text>
</comment>
<evidence type="ECO:0000313" key="4">
    <source>
        <dbReference type="Proteomes" id="UP000824890"/>
    </source>
</evidence>
<organism evidence="1 4">
    <name type="scientific">Brassica napus</name>
    <name type="common">Rape</name>
    <dbReference type="NCBI Taxonomy" id="3708"/>
    <lineage>
        <taxon>Eukaryota</taxon>
        <taxon>Viridiplantae</taxon>
        <taxon>Streptophyta</taxon>
        <taxon>Embryophyta</taxon>
        <taxon>Tracheophyta</taxon>
        <taxon>Spermatophyta</taxon>
        <taxon>Magnoliopsida</taxon>
        <taxon>eudicotyledons</taxon>
        <taxon>Gunneridae</taxon>
        <taxon>Pentapetalae</taxon>
        <taxon>rosids</taxon>
        <taxon>malvids</taxon>
        <taxon>Brassicales</taxon>
        <taxon>Brassicaceae</taxon>
        <taxon>Brassiceae</taxon>
        <taxon>Brassica</taxon>
    </lineage>
</organism>
<evidence type="ECO:0000313" key="3">
    <source>
        <dbReference type="EMBL" id="KAH0911269.1"/>
    </source>
</evidence>
<dbReference type="EMBL" id="JAGKQM010000014">
    <property type="protein sequence ID" value="KAH0885287.1"/>
    <property type="molecule type" value="Genomic_DNA"/>
</dbReference>
<gene>
    <name evidence="3" type="ORF">HID58_034590</name>
    <name evidence="2" type="ORF">HID58_037904</name>
    <name evidence="1" type="ORF">HID58_061383</name>
</gene>